<dbReference type="AlphaFoldDB" id="A0A365H7W6"/>
<protein>
    <submittedName>
        <fullName evidence="1">Uncharacterized protein</fullName>
    </submittedName>
</protein>
<dbReference type="OrthoDB" id="3481224at2"/>
<keyword evidence="2" id="KW-1185">Reference proteome</keyword>
<dbReference type="RefSeq" id="WP_111865718.1">
    <property type="nucleotide sequence ID" value="NZ_QLYX01000004.1"/>
</dbReference>
<sequence length="68" mass="7713">MSEVTSEEAALIKRRKIAIQTEFPDWRISRETSGRWSATQPGWGALYGQSASELLRRLRNYTGAGDVR</sequence>
<dbReference type="Proteomes" id="UP000251891">
    <property type="component" value="Unassembled WGS sequence"/>
</dbReference>
<dbReference type="EMBL" id="QLYX01000004">
    <property type="protein sequence ID" value="RAY15214.1"/>
    <property type="molecule type" value="Genomic_DNA"/>
</dbReference>
<reference evidence="1 2" key="1">
    <citation type="submission" date="2018-06" db="EMBL/GenBank/DDBJ databases">
        <title>Actinomadura craniellae sp. nov. isolated from marine sponge Craniella sp.</title>
        <authorList>
            <person name="Li L."/>
            <person name="Xu Q.H."/>
            <person name="Lin H.W."/>
            <person name="Lu Y.H."/>
        </authorList>
    </citation>
    <scope>NUCLEOTIDE SEQUENCE [LARGE SCALE GENOMIC DNA]</scope>
    <source>
        <strain evidence="1 2">LHW63021</strain>
    </source>
</reference>
<comment type="caution">
    <text evidence="1">The sequence shown here is derived from an EMBL/GenBank/DDBJ whole genome shotgun (WGS) entry which is preliminary data.</text>
</comment>
<gene>
    <name evidence="1" type="ORF">DPM19_10875</name>
</gene>
<evidence type="ECO:0000313" key="2">
    <source>
        <dbReference type="Proteomes" id="UP000251891"/>
    </source>
</evidence>
<proteinExistence type="predicted"/>
<organism evidence="1 2">
    <name type="scientific">Actinomadura craniellae</name>
    <dbReference type="NCBI Taxonomy" id="2231787"/>
    <lineage>
        <taxon>Bacteria</taxon>
        <taxon>Bacillati</taxon>
        <taxon>Actinomycetota</taxon>
        <taxon>Actinomycetes</taxon>
        <taxon>Streptosporangiales</taxon>
        <taxon>Thermomonosporaceae</taxon>
        <taxon>Actinomadura</taxon>
    </lineage>
</organism>
<evidence type="ECO:0000313" key="1">
    <source>
        <dbReference type="EMBL" id="RAY15214.1"/>
    </source>
</evidence>
<accession>A0A365H7W6</accession>
<name>A0A365H7W6_9ACTN</name>